<dbReference type="KEGG" id="tasa:A1Q1_05444"/>
<evidence type="ECO:0000256" key="7">
    <source>
        <dbReference type="ARBA" id="ARBA00022824"/>
    </source>
</evidence>
<dbReference type="EC" id="2.4.1.-" evidence="12"/>
<evidence type="ECO:0000256" key="2">
    <source>
        <dbReference type="ARBA" id="ARBA00004922"/>
    </source>
</evidence>
<feature type="transmembrane region" description="Helical" evidence="12">
    <location>
        <begin position="276"/>
        <end position="296"/>
    </location>
</feature>
<dbReference type="AlphaFoldDB" id="J6ENT3"/>
<evidence type="ECO:0000256" key="1">
    <source>
        <dbReference type="ARBA" id="ARBA00004477"/>
    </source>
</evidence>
<evidence type="ECO:0000256" key="11">
    <source>
        <dbReference type="ARBA" id="ARBA00048899"/>
    </source>
</evidence>
<dbReference type="GeneID" id="25988956"/>
<feature type="transmembrane region" description="Helical" evidence="12">
    <location>
        <begin position="53"/>
        <end position="72"/>
    </location>
</feature>
<keyword evidence="6 12" id="KW-0812">Transmembrane</keyword>
<evidence type="ECO:0000256" key="5">
    <source>
        <dbReference type="ARBA" id="ARBA00022679"/>
    </source>
</evidence>
<dbReference type="GO" id="GO:0005789">
    <property type="term" value="C:endoplasmic reticulum membrane"/>
    <property type="evidence" value="ECO:0007669"/>
    <property type="project" value="UniProtKB-SubCell"/>
</dbReference>
<evidence type="ECO:0000256" key="3">
    <source>
        <dbReference type="ARBA" id="ARBA00007063"/>
    </source>
</evidence>
<sequence length="471" mass="51691">MYSATASAWDHRTFPGAVPRSFLPAVITALFAKPLLALYNVAGIFTTSVDVQIMVRVLLAGVFAFACANLTYTLSRRFGGSTAAWFTIWTLAQFHIPYYAGRTLPNFMALPWFLLGISFILLQEEFWGVLFITATATVLRLEIAAFVVPTALQLVITKRMTLRNALLAGAIGGFGSLLFAAPLDYWLWEPTLPHDQLPGFTAKHTLWPEFSAMLYNIVDGKASDWGVMPRHFYAVALGKSLAGALPIALFGLLWAAIQNITGKTRGVLRNRNQARAVSEIAKTLLPGAVCLIAALSTVEHKEWRFIVYSYPVINMIAAATSAGLTYVSVHNYPGGQVHTELEALGIPKNSTIHFHSGALQTGATLFTFTHANFPHSSVFPDPLEPRWIYSKDEDVALLDPENAWEAGIDCVVTPDFQKFLSAKRHGHEKMWSLVGGIKGVAGVGRGGKYGVEVKWRPELGVLKRERASCDH</sequence>
<comment type="caution">
    <text evidence="13">The sequence shown here is derived from an EMBL/GenBank/DDBJ whole genome shotgun (WGS) entry which is preliminary data.</text>
</comment>
<organism evidence="13 14">
    <name type="scientific">Trichosporon asahii var. asahii (strain ATCC 90039 / CBS 2479 / JCM 2466 / KCTC 7840 / NBRC 103889/ NCYC 2677 / UAMH 7654)</name>
    <name type="common">Yeast</name>
    <dbReference type="NCBI Taxonomy" id="1186058"/>
    <lineage>
        <taxon>Eukaryota</taxon>
        <taxon>Fungi</taxon>
        <taxon>Dikarya</taxon>
        <taxon>Basidiomycota</taxon>
        <taxon>Agaricomycotina</taxon>
        <taxon>Tremellomycetes</taxon>
        <taxon>Trichosporonales</taxon>
        <taxon>Trichosporonaceae</taxon>
        <taxon>Trichosporon</taxon>
    </lineage>
</organism>
<feature type="transmembrane region" description="Helical" evidence="12">
    <location>
        <begin position="22"/>
        <end position="41"/>
    </location>
</feature>
<name>J6ENT3_TRIAS</name>
<dbReference type="UniPathway" id="UPA00378"/>
<dbReference type="PANTHER" id="PTHR22760:SF1">
    <property type="entry name" value="DOL-P-MAN:MAN(7)GLCNAC(2)-PP-DOL ALPHA-1,6-MANNOSYLTRANSFERASE"/>
    <property type="match status" value="1"/>
</dbReference>
<proteinExistence type="inferred from homology"/>
<evidence type="ECO:0000313" key="13">
    <source>
        <dbReference type="EMBL" id="EJT46039.1"/>
    </source>
</evidence>
<accession>J6ENT3</accession>
<evidence type="ECO:0000256" key="12">
    <source>
        <dbReference type="RuleBase" id="RU363075"/>
    </source>
</evidence>
<keyword evidence="8 12" id="KW-1133">Transmembrane helix</keyword>
<dbReference type="VEuPathDB" id="FungiDB:A1Q1_05444"/>
<comment type="function">
    <text evidence="10">Mannosyltransferase that operates in the biosynthetic pathway of dolichol-linked oligosaccharides, the glycan precursors employed in protein asparagine (N)-glycosylation. The assembly of dolichol-linked oligosaccharides begins on the cytosolic side of the endoplasmic reticulum membrane and finishes in its lumen. The sequential addition of sugars to dolichol pyrophosphate produces dolichol-linked oligosaccharides containing fourteen sugars, including two GlcNAcs, nine mannoses and three glucoses. Once assembled, the oligosaccharide is transferred from the lipid to nascent proteins by oligosaccharyltransferases. In the lumen of the endoplasmic reticulum, adds the eighth mannose residue in an alpha-1,6 linkage onto Man(7)GlcNAc(2)-PP-dolichol to produce Man(8)GlcNAc(2)-PP-dolichol.</text>
</comment>
<dbReference type="RefSeq" id="XP_014177651.1">
    <property type="nucleotide sequence ID" value="XM_014322176.1"/>
</dbReference>
<feature type="transmembrane region" description="Helical" evidence="12">
    <location>
        <begin position="164"/>
        <end position="188"/>
    </location>
</feature>
<feature type="transmembrane region" description="Helical" evidence="12">
    <location>
        <begin position="103"/>
        <end position="122"/>
    </location>
</feature>
<dbReference type="OrthoDB" id="19039at2759"/>
<comment type="similarity">
    <text evidence="3 12">Belongs to the glycosyltransferase 22 family.</text>
</comment>
<dbReference type="InterPro" id="IPR005599">
    <property type="entry name" value="GPI_mannosylTrfase"/>
</dbReference>
<gene>
    <name evidence="13" type="ORF">A1Q1_05444</name>
</gene>
<dbReference type="PANTHER" id="PTHR22760">
    <property type="entry name" value="GLYCOSYLTRANSFERASE"/>
    <property type="match status" value="1"/>
</dbReference>
<feature type="transmembrane region" description="Helical" evidence="12">
    <location>
        <begin position="78"/>
        <end position="96"/>
    </location>
</feature>
<keyword evidence="7 12" id="KW-0256">Endoplasmic reticulum</keyword>
<dbReference type="GO" id="GO:0006487">
    <property type="term" value="P:protein N-linked glycosylation"/>
    <property type="evidence" value="ECO:0007669"/>
    <property type="project" value="TreeGrafter"/>
</dbReference>
<comment type="pathway">
    <text evidence="2">Protein modification; protein glycosylation.</text>
</comment>
<dbReference type="GO" id="GO:0052917">
    <property type="term" value="F:dol-P-Man:Man(7)GlcNAc(2)-PP-Dol alpha-1,6-mannosyltransferase activity"/>
    <property type="evidence" value="ECO:0007669"/>
    <property type="project" value="UniProtKB-EC"/>
</dbReference>
<reference evidence="13 14" key="1">
    <citation type="journal article" date="2012" name="Eukaryot. Cell">
        <title>Draft genome sequence of CBS 2479, the standard type strain of Trichosporon asahii.</title>
        <authorList>
            <person name="Yang R.Y."/>
            <person name="Li H.T."/>
            <person name="Zhu H."/>
            <person name="Zhou G.P."/>
            <person name="Wang M."/>
            <person name="Wang L."/>
        </authorList>
    </citation>
    <scope>NUCLEOTIDE SEQUENCE [LARGE SCALE GENOMIC DNA]</scope>
    <source>
        <strain evidence="14">ATCC 90039 / CBS 2479 / JCM 2466 / KCTC 7840 / NCYC 2677 / UAMH 7654</strain>
    </source>
</reference>
<evidence type="ECO:0000256" key="4">
    <source>
        <dbReference type="ARBA" id="ARBA00022676"/>
    </source>
</evidence>
<evidence type="ECO:0000313" key="14">
    <source>
        <dbReference type="Proteomes" id="UP000002748"/>
    </source>
</evidence>
<protein>
    <recommendedName>
        <fullName evidence="12">Mannosyltransferase</fullName>
        <ecNumber evidence="12">2.4.1.-</ecNumber>
    </recommendedName>
</protein>
<keyword evidence="9 12" id="KW-0472">Membrane</keyword>
<evidence type="ECO:0000256" key="10">
    <source>
        <dbReference type="ARBA" id="ARBA00044721"/>
    </source>
</evidence>
<keyword evidence="5" id="KW-0808">Transferase</keyword>
<dbReference type="Pfam" id="PF03901">
    <property type="entry name" value="Glyco_transf_22"/>
    <property type="match status" value="1"/>
</dbReference>
<comment type="catalytic activity">
    <reaction evidence="11">
        <text>an alpha-D-Man-(1-&gt;2)-alpha-D-Man-(1-&gt;2)-alpha-D-Man-(1-&gt;3)-[alpha-D-Man-(1-&gt;2)-alpha-D-Man-(1-&gt;3)-alpha-D-Man-(1-&gt;6)]-beta-D-Man-(1-&gt;4)-beta-D-GlcNAc-(1-&gt;4)-alpha-D-GlcNAc-diphospho-di-trans,poly-cis-dolichol + a di-trans,poly-cis-dolichyl beta-D-mannosyl phosphate = an alpha-D-Man-(1-&gt;2)-alpha-D-Man-(1-&gt;2)-alpha-D-Man-(1-&gt;3)-[alpha-D-Man-(1-&gt;2)-alpha-D-Man-(1-&gt;3)-[alpha-D-Man-(1-&gt;6)]-alpha-D-Man-(1-&gt;6)]-beta-D-Man-(1-&gt;4)-beta-D-GlcNAc-(1-&gt;4)-alpha-D-GlcNAc-diphospho-di-trans,poly-cis-dolichol + a di-trans,poly-cis-dolichyl phosphate + H(+)</text>
        <dbReference type="Rhea" id="RHEA:29535"/>
        <dbReference type="Rhea" id="RHEA-COMP:19498"/>
        <dbReference type="Rhea" id="RHEA-COMP:19501"/>
        <dbReference type="Rhea" id="RHEA-COMP:19518"/>
        <dbReference type="Rhea" id="RHEA-COMP:19519"/>
        <dbReference type="ChEBI" id="CHEBI:15378"/>
        <dbReference type="ChEBI" id="CHEBI:57683"/>
        <dbReference type="ChEBI" id="CHEBI:58211"/>
        <dbReference type="ChEBI" id="CHEBI:132517"/>
        <dbReference type="ChEBI" id="CHEBI:132519"/>
        <dbReference type="EC" id="2.4.1.260"/>
    </reaction>
    <physiologicalReaction direction="left-to-right" evidence="11">
        <dbReference type="Rhea" id="RHEA:29536"/>
    </physiologicalReaction>
</comment>
<dbReference type="Proteomes" id="UP000002748">
    <property type="component" value="Unassembled WGS sequence"/>
</dbReference>
<dbReference type="HOGENOM" id="CLU_008917_4_2_1"/>
<evidence type="ECO:0000256" key="8">
    <source>
        <dbReference type="ARBA" id="ARBA00022989"/>
    </source>
</evidence>
<evidence type="ECO:0000256" key="9">
    <source>
        <dbReference type="ARBA" id="ARBA00023136"/>
    </source>
</evidence>
<keyword evidence="4 12" id="KW-0328">Glycosyltransferase</keyword>
<evidence type="ECO:0000256" key="6">
    <source>
        <dbReference type="ARBA" id="ARBA00022692"/>
    </source>
</evidence>
<dbReference type="EMBL" id="ALBS01000309">
    <property type="protein sequence ID" value="EJT46039.1"/>
    <property type="molecule type" value="Genomic_DNA"/>
</dbReference>
<feature type="transmembrane region" description="Helical" evidence="12">
    <location>
        <begin position="308"/>
        <end position="329"/>
    </location>
</feature>
<feature type="transmembrane region" description="Helical" evidence="12">
    <location>
        <begin position="232"/>
        <end position="255"/>
    </location>
</feature>
<comment type="subcellular location">
    <subcellularLocation>
        <location evidence="1 12">Endoplasmic reticulum membrane</location>
        <topology evidence="1 12">Multi-pass membrane protein</topology>
    </subcellularLocation>
</comment>